<accession>A0A552LZI0</accession>
<dbReference type="EMBL" id="SFAN01000035">
    <property type="protein sequence ID" value="TRV25599.1"/>
    <property type="molecule type" value="Genomic_DNA"/>
</dbReference>
<feature type="transmembrane region" description="Helical" evidence="1">
    <location>
        <begin position="36"/>
        <end position="58"/>
    </location>
</feature>
<evidence type="ECO:0000313" key="3">
    <source>
        <dbReference type="Proteomes" id="UP000320730"/>
    </source>
</evidence>
<dbReference type="Proteomes" id="UP000320730">
    <property type="component" value="Unassembled WGS sequence"/>
</dbReference>
<keyword evidence="1" id="KW-0812">Transmembrane</keyword>
<comment type="caution">
    <text evidence="2">The sequence shown here is derived from an EMBL/GenBank/DDBJ whole genome shotgun (WGS) entry which is preliminary data.</text>
</comment>
<reference evidence="2 3" key="1">
    <citation type="submission" date="2019-01" db="EMBL/GenBank/DDBJ databases">
        <title>Coherence of Microcystis species and biogeography revealed through population genomics.</title>
        <authorList>
            <person name="Perez-Carrascal O.M."/>
            <person name="Terrat Y."/>
            <person name="Giani A."/>
            <person name="Fortin N."/>
            <person name="Tromas N."/>
            <person name="Shapiro B.J."/>
        </authorList>
    </citation>
    <scope>NUCLEOTIDE SEQUENCE [LARGE SCALE GENOMIC DNA]</scope>
    <source>
        <strain evidence="2">Mf_WU_F_19750830_S460</strain>
    </source>
</reference>
<evidence type="ECO:0000313" key="2">
    <source>
        <dbReference type="EMBL" id="TRV25599.1"/>
    </source>
</evidence>
<name>A0A552LZI0_9CHRO</name>
<keyword evidence="1" id="KW-1133">Transmembrane helix</keyword>
<protein>
    <submittedName>
        <fullName evidence="2">Uncharacterized protein</fullName>
    </submittedName>
</protein>
<organism evidence="2 3">
    <name type="scientific">Microcystis flos-aquae Mf_WU_F_19750830_S460</name>
    <dbReference type="NCBI Taxonomy" id="2486237"/>
    <lineage>
        <taxon>Bacteria</taxon>
        <taxon>Bacillati</taxon>
        <taxon>Cyanobacteriota</taxon>
        <taxon>Cyanophyceae</taxon>
        <taxon>Oscillatoriophycideae</taxon>
        <taxon>Chroococcales</taxon>
        <taxon>Microcystaceae</taxon>
        <taxon>Microcystis</taxon>
    </lineage>
</organism>
<sequence>MLPFCFPRLQLPPPRHLQQRLRFSGGVRCWEDPVTLFLFFSLFSLIPFSGIFLGRLWYKCIGLGVNYLGFGGRVVSFPQMSFSAIQQSF</sequence>
<proteinExistence type="predicted"/>
<dbReference type="AlphaFoldDB" id="A0A552LZI0"/>
<keyword evidence="1" id="KW-0472">Membrane</keyword>
<evidence type="ECO:0000256" key="1">
    <source>
        <dbReference type="SAM" id="Phobius"/>
    </source>
</evidence>
<gene>
    <name evidence="2" type="ORF">EWV40_04640</name>
</gene>